<accession>A0A9J6BRA7</accession>
<dbReference type="AlphaFoldDB" id="A0A9J6BRA7"/>
<protein>
    <submittedName>
        <fullName evidence="1">Uncharacterized protein</fullName>
    </submittedName>
</protein>
<evidence type="ECO:0000313" key="1">
    <source>
        <dbReference type="EMBL" id="KAG5671910.1"/>
    </source>
</evidence>
<evidence type="ECO:0000313" key="2">
    <source>
        <dbReference type="Proteomes" id="UP001107558"/>
    </source>
</evidence>
<reference evidence="1" key="1">
    <citation type="submission" date="2021-03" db="EMBL/GenBank/DDBJ databases">
        <title>Chromosome level genome of the anhydrobiotic midge Polypedilum vanderplanki.</title>
        <authorList>
            <person name="Yoshida Y."/>
            <person name="Kikawada T."/>
            <person name="Gusev O."/>
        </authorList>
    </citation>
    <scope>NUCLEOTIDE SEQUENCE</scope>
    <source>
        <strain evidence="1">NIAS01</strain>
        <tissue evidence="1">Whole body or cell culture</tissue>
    </source>
</reference>
<comment type="caution">
    <text evidence="1">The sequence shown here is derived from an EMBL/GenBank/DDBJ whole genome shotgun (WGS) entry which is preliminary data.</text>
</comment>
<organism evidence="1 2">
    <name type="scientific">Polypedilum vanderplanki</name>
    <name type="common">Sleeping chironomid midge</name>
    <dbReference type="NCBI Taxonomy" id="319348"/>
    <lineage>
        <taxon>Eukaryota</taxon>
        <taxon>Metazoa</taxon>
        <taxon>Ecdysozoa</taxon>
        <taxon>Arthropoda</taxon>
        <taxon>Hexapoda</taxon>
        <taxon>Insecta</taxon>
        <taxon>Pterygota</taxon>
        <taxon>Neoptera</taxon>
        <taxon>Endopterygota</taxon>
        <taxon>Diptera</taxon>
        <taxon>Nematocera</taxon>
        <taxon>Chironomoidea</taxon>
        <taxon>Chironomidae</taxon>
        <taxon>Chironominae</taxon>
        <taxon>Polypedilum</taxon>
        <taxon>Polypedilum</taxon>
    </lineage>
</organism>
<keyword evidence="2" id="KW-1185">Reference proteome</keyword>
<dbReference type="EMBL" id="JADBJN010000003">
    <property type="protein sequence ID" value="KAG5671910.1"/>
    <property type="molecule type" value="Genomic_DNA"/>
</dbReference>
<proteinExistence type="predicted"/>
<gene>
    <name evidence="1" type="ORF">PVAND_002079</name>
</gene>
<sequence length="96" mass="10422">MNSASCIIARKIVTTKPSRLSSISKFSSSSAIASKFDTVASKSYSKSKIRNVRGCKAPCGRGEGDMMKAMTTFVKSCDQYKEATEIVRKDCIALNI</sequence>
<dbReference type="Proteomes" id="UP001107558">
    <property type="component" value="Chromosome 3"/>
</dbReference>
<name>A0A9J6BRA7_POLVA</name>